<dbReference type="EMBL" id="FR872652">
    <property type="protein sequence ID" value="CCB91291.1"/>
    <property type="molecule type" value="Genomic_DNA"/>
</dbReference>
<gene>
    <name evidence="1" type="ORF">WCH_CZ18200</name>
</gene>
<proteinExistence type="predicted"/>
<protein>
    <submittedName>
        <fullName evidence="1">Uncharacterized protein</fullName>
    </submittedName>
</protein>
<sequence>MRNIFDQYEQPENRLTHALACSLNKDHNLLKSFLFDLLQVPHRSINNLKVLTQSLPKHLENCFTKPKENKDFNNGLPDIVIYDKTGWCVFVEAKVASAICKKQIRRHFITLQERGFKNPLGIVISVDSGQVCIPECILENWNTVYKWLCKFDQASCWAKETKDYFEILERKMNEENYLVTGTITDFMGIPFCKDNPFNYIEGKRILKLMMDCLKRRKKLNPSLDVNYNSARGGISDQKTVWDVLTLDPSGQKRFEDVPHLTFGFTESTLRVMLTLPDKVNKSPLFSIEDIHPLLSRMVIKLEEAGINSDLYSPTMNLVQRHYPHRRKPPIIDGLFEFDLRTIPDIKNSGDCKVKKQKGWLDGFFSLYHNKSSNLQLQVGVVWSYQYLSTLEAESVLELVELSCNSMTELITLIKNL</sequence>
<name>F8LCS7_9BACT</name>
<reference evidence="1" key="1">
    <citation type="submission" date="2011-05" db="EMBL/GenBank/DDBJ databases">
        <title>Unity in variety -- the pan-genome of the Chlamydiae.</title>
        <authorList>
            <person name="Collingro A."/>
            <person name="Tischler P."/>
            <person name="Weinmaier T."/>
            <person name="Penz T."/>
            <person name="Heinz E."/>
            <person name="Brunham R.C."/>
            <person name="Read T.D."/>
            <person name="Bavoil P.M."/>
            <person name="Sachse K."/>
            <person name="Kahane S."/>
            <person name="Friedman M.G."/>
            <person name="Rattei T."/>
            <person name="Myers G.S.A."/>
            <person name="Horn M."/>
        </authorList>
    </citation>
    <scope>NUCLEOTIDE SEQUENCE</scope>
    <source>
        <strain evidence="1">2032/99</strain>
    </source>
</reference>
<accession>F8LCS7</accession>
<evidence type="ECO:0000313" key="1">
    <source>
        <dbReference type="EMBL" id="CCB91291.1"/>
    </source>
</evidence>
<organism evidence="1">
    <name type="scientific">Waddlia chondrophila 2032/99</name>
    <dbReference type="NCBI Taxonomy" id="765953"/>
    <lineage>
        <taxon>Bacteria</taxon>
        <taxon>Pseudomonadati</taxon>
        <taxon>Chlamydiota</taxon>
        <taxon>Chlamydiia</taxon>
        <taxon>Parachlamydiales</taxon>
        <taxon>Waddliaceae</taxon>
        <taxon>Waddlia</taxon>
    </lineage>
</organism>
<dbReference type="AlphaFoldDB" id="F8LCS7"/>